<feature type="signal peptide" evidence="1">
    <location>
        <begin position="1"/>
        <end position="21"/>
    </location>
</feature>
<evidence type="ECO:0000256" key="1">
    <source>
        <dbReference type="SAM" id="SignalP"/>
    </source>
</evidence>
<accession>A0ABT9HSI1</accession>
<keyword evidence="3" id="KW-0946">Virion</keyword>
<evidence type="ECO:0000313" key="4">
    <source>
        <dbReference type="Proteomes" id="UP001240639"/>
    </source>
</evidence>
<comment type="caution">
    <text evidence="3">The sequence shown here is derived from an EMBL/GenBank/DDBJ whole genome shotgun (WGS) entry which is preliminary data.</text>
</comment>
<gene>
    <name evidence="3" type="ORF">Q9K02_12480</name>
</gene>
<feature type="domain" description="Spore coat protein U/FanG" evidence="2">
    <location>
        <begin position="27"/>
        <end position="185"/>
    </location>
</feature>
<dbReference type="RefSeq" id="WP_305933190.1">
    <property type="nucleotide sequence ID" value="NZ_JAVAIM010000001.1"/>
</dbReference>
<keyword evidence="3" id="KW-0167">Capsid protein</keyword>
<protein>
    <submittedName>
        <fullName evidence="3">Spore coat protein U domain-containing protein</fullName>
    </submittedName>
</protein>
<dbReference type="Pfam" id="PF05229">
    <property type="entry name" value="SCPU"/>
    <property type="match status" value="1"/>
</dbReference>
<reference evidence="3 4" key="1">
    <citation type="submission" date="2023-08" db="EMBL/GenBank/DDBJ databases">
        <title>genomic of G39.</title>
        <authorList>
            <person name="Wang Y."/>
        </authorList>
    </citation>
    <scope>NUCLEOTIDE SEQUENCE [LARGE SCALE GENOMIC DNA]</scope>
    <source>
        <strain evidence="3 4">G39</strain>
    </source>
</reference>
<keyword evidence="4" id="KW-1185">Reference proteome</keyword>
<dbReference type="EMBL" id="JAVAIM010000001">
    <property type="protein sequence ID" value="MDP4575960.1"/>
    <property type="molecule type" value="Genomic_DNA"/>
</dbReference>
<proteinExistence type="predicted"/>
<name>A0ABT9HSI1_9SPHN</name>
<evidence type="ECO:0000259" key="2">
    <source>
        <dbReference type="Pfam" id="PF05229"/>
    </source>
</evidence>
<feature type="chain" id="PRO_5046391517" evidence="1">
    <location>
        <begin position="22"/>
        <end position="189"/>
    </location>
</feature>
<dbReference type="Proteomes" id="UP001240639">
    <property type="component" value="Unassembled WGS sequence"/>
</dbReference>
<keyword evidence="1" id="KW-0732">Signal</keyword>
<sequence>MKKLALVAVATTAMVSSPAFADATDSATLDVSATVADECSIEAPAAFEFASVNINQGAGANALLLKNGSQNADSGTQNIYVSCNYAAQIAAKSTANNGLLNAAGASLAANDAADFTNLIHYRIELTSNDGSFSKLDYRTKGTGSSPTVTPGGAFHDDANLRVYIDRDDTQKRPVAGAYVDTAVITLGAI</sequence>
<dbReference type="InterPro" id="IPR007893">
    <property type="entry name" value="Spore_coat_U/FanG"/>
</dbReference>
<evidence type="ECO:0000313" key="3">
    <source>
        <dbReference type="EMBL" id="MDP4575960.1"/>
    </source>
</evidence>
<organism evidence="3 4">
    <name type="scientific">Qipengyuania profundimaris</name>
    <dbReference type="NCBI Taxonomy" id="3067652"/>
    <lineage>
        <taxon>Bacteria</taxon>
        <taxon>Pseudomonadati</taxon>
        <taxon>Pseudomonadota</taxon>
        <taxon>Alphaproteobacteria</taxon>
        <taxon>Sphingomonadales</taxon>
        <taxon>Erythrobacteraceae</taxon>
        <taxon>Qipengyuania</taxon>
    </lineage>
</organism>